<dbReference type="GO" id="GO:0008658">
    <property type="term" value="F:penicillin binding"/>
    <property type="evidence" value="ECO:0007669"/>
    <property type="project" value="InterPro"/>
</dbReference>
<keyword evidence="5 16" id="KW-0121">Carboxypeptidase</keyword>
<dbReference type="InterPro" id="IPR001460">
    <property type="entry name" value="PCN-bd_Tpept"/>
</dbReference>
<dbReference type="EMBL" id="CP034879">
    <property type="protein sequence ID" value="QCI20369.1"/>
    <property type="molecule type" value="Genomic_DNA"/>
</dbReference>
<comment type="catalytic activity">
    <reaction evidence="16">
        <text>Preferential cleavage: (Ac)2-L-Lys-D-Ala-|-D-Ala. Also transpeptidation of peptidyl-alanyl moieties that are N-acyl substituents of D-alanine.</text>
        <dbReference type="EC" id="3.4.16.4"/>
    </reaction>
</comment>
<keyword evidence="3 16" id="KW-0997">Cell inner membrane</keyword>
<dbReference type="Gene3D" id="3.90.1310.10">
    <property type="entry name" value="Penicillin-binding protein 2a (Domain 2)"/>
    <property type="match status" value="1"/>
</dbReference>
<feature type="domain" description="Penicillin-binding protein dimerisation" evidence="18">
    <location>
        <begin position="67"/>
        <end position="219"/>
    </location>
</feature>
<reference evidence="19 20" key="2">
    <citation type="submission" date="2019-05" db="EMBL/GenBank/DDBJ databases">
        <title>Genome evolution of the obligate endosymbiont Buchnera aphidicola.</title>
        <authorList>
            <person name="Moran N.A."/>
        </authorList>
    </citation>
    <scope>NUCLEOTIDE SEQUENCE [LARGE SCALE GENOMIC DNA]</scope>
    <source>
        <strain evidence="19 20">Bca</strain>
    </source>
</reference>
<dbReference type="PANTHER" id="PTHR30627">
    <property type="entry name" value="PEPTIDOGLYCAN D,D-TRANSPEPTIDASE"/>
    <property type="match status" value="1"/>
</dbReference>
<evidence type="ECO:0000313" key="19">
    <source>
        <dbReference type="EMBL" id="QCI20369.1"/>
    </source>
</evidence>
<dbReference type="InterPro" id="IPR050515">
    <property type="entry name" value="Beta-lactam/transpept"/>
</dbReference>
<evidence type="ECO:0000256" key="12">
    <source>
        <dbReference type="ARBA" id="ARBA00023136"/>
    </source>
</evidence>
<accession>A0A4D6XX71</accession>
<keyword evidence="7 16" id="KW-0812">Transmembrane</keyword>
<comment type="pathway">
    <text evidence="16">Cell wall biogenesis; peptidoglycan biosynthesis.</text>
</comment>
<dbReference type="SUPFAM" id="SSF56601">
    <property type="entry name" value="beta-lactamase/transpeptidase-like"/>
    <property type="match status" value="1"/>
</dbReference>
<evidence type="ECO:0000256" key="2">
    <source>
        <dbReference type="ARBA" id="ARBA00022475"/>
    </source>
</evidence>
<keyword evidence="14 16" id="KW-0131">Cell cycle</keyword>
<name>A0A4D6XX71_9GAMM</name>
<dbReference type="HAMAP" id="MF_02080">
    <property type="entry name" value="FtsI_transpept"/>
    <property type="match status" value="1"/>
</dbReference>
<dbReference type="Pfam" id="PF03717">
    <property type="entry name" value="PBP_dimer"/>
    <property type="match status" value="1"/>
</dbReference>
<evidence type="ECO:0000256" key="6">
    <source>
        <dbReference type="ARBA" id="ARBA00022670"/>
    </source>
</evidence>
<dbReference type="AlphaFoldDB" id="A0A4D6XX71"/>
<evidence type="ECO:0000256" key="1">
    <source>
        <dbReference type="ARBA" id="ARBA00004370"/>
    </source>
</evidence>
<dbReference type="GO" id="GO:0005886">
    <property type="term" value="C:plasma membrane"/>
    <property type="evidence" value="ECO:0007669"/>
    <property type="project" value="UniProtKB-SubCell"/>
</dbReference>
<keyword evidence="15 16" id="KW-0961">Cell wall biogenesis/degradation</keyword>
<keyword evidence="10 16" id="KW-0573">Peptidoglycan synthesis</keyword>
<evidence type="ECO:0000259" key="17">
    <source>
        <dbReference type="Pfam" id="PF00905"/>
    </source>
</evidence>
<evidence type="ECO:0000256" key="11">
    <source>
        <dbReference type="ARBA" id="ARBA00022989"/>
    </source>
</evidence>
<comment type="subcellular location">
    <subcellularLocation>
        <location evidence="16">Cell inner membrane</location>
        <topology evidence="16">Single-pass membrane protein</topology>
    </subcellularLocation>
    <subcellularLocation>
        <location evidence="1">Membrane</location>
    </subcellularLocation>
</comment>
<dbReference type="GO" id="GO:0043093">
    <property type="term" value="P:FtsZ-dependent cytokinesis"/>
    <property type="evidence" value="ECO:0007669"/>
    <property type="project" value="UniProtKB-UniRule"/>
</dbReference>
<keyword evidence="11 16" id="KW-1133">Transmembrane helix</keyword>
<keyword evidence="19" id="KW-0808">Transferase</keyword>
<dbReference type="Gene3D" id="1.10.150.770">
    <property type="match status" value="1"/>
</dbReference>
<evidence type="ECO:0000256" key="16">
    <source>
        <dbReference type="HAMAP-Rule" id="MF_02080"/>
    </source>
</evidence>
<dbReference type="GO" id="GO:0071555">
    <property type="term" value="P:cell wall organization"/>
    <property type="evidence" value="ECO:0007669"/>
    <property type="project" value="UniProtKB-KW"/>
</dbReference>
<dbReference type="FunFam" id="3.40.710.10:FF:000003">
    <property type="entry name" value="Peptidoglycan D,D-transpeptidase FtsI"/>
    <property type="match status" value="1"/>
</dbReference>
<dbReference type="InterPro" id="IPR036138">
    <property type="entry name" value="PBP_dimer_sf"/>
</dbReference>
<dbReference type="InterPro" id="IPR037532">
    <property type="entry name" value="FtsI_transpept"/>
</dbReference>
<evidence type="ECO:0000256" key="5">
    <source>
        <dbReference type="ARBA" id="ARBA00022645"/>
    </source>
</evidence>
<dbReference type="PANTHER" id="PTHR30627:SF1">
    <property type="entry name" value="PEPTIDOGLYCAN D,D-TRANSPEPTIDASE FTSI"/>
    <property type="match status" value="1"/>
</dbReference>
<dbReference type="GO" id="GO:0008360">
    <property type="term" value="P:regulation of cell shape"/>
    <property type="evidence" value="ECO:0007669"/>
    <property type="project" value="UniProtKB-KW"/>
</dbReference>
<evidence type="ECO:0000256" key="14">
    <source>
        <dbReference type="ARBA" id="ARBA00023306"/>
    </source>
</evidence>
<evidence type="ECO:0000256" key="10">
    <source>
        <dbReference type="ARBA" id="ARBA00022984"/>
    </source>
</evidence>
<evidence type="ECO:0000313" key="20">
    <source>
        <dbReference type="Proteomes" id="UP000298594"/>
    </source>
</evidence>
<evidence type="ECO:0000259" key="18">
    <source>
        <dbReference type="Pfam" id="PF03717"/>
    </source>
</evidence>
<keyword evidence="12 16" id="KW-0472">Membrane</keyword>
<dbReference type="GO" id="GO:0000917">
    <property type="term" value="P:division septum assembly"/>
    <property type="evidence" value="ECO:0007669"/>
    <property type="project" value="UniProtKB-KW"/>
</dbReference>
<dbReference type="GO" id="GO:0009002">
    <property type="term" value="F:serine-type D-Ala-D-Ala carboxypeptidase activity"/>
    <property type="evidence" value="ECO:0007669"/>
    <property type="project" value="UniProtKB-UniRule"/>
</dbReference>
<dbReference type="SUPFAM" id="SSF56519">
    <property type="entry name" value="Penicillin binding protein dimerisation domain"/>
    <property type="match status" value="1"/>
</dbReference>
<dbReference type="OrthoDB" id="9789078at2"/>
<keyword evidence="6 16" id="KW-0645">Protease</keyword>
<proteinExistence type="inferred from homology"/>
<evidence type="ECO:0000256" key="13">
    <source>
        <dbReference type="ARBA" id="ARBA00023210"/>
    </source>
</evidence>
<reference evidence="19 20" key="1">
    <citation type="submission" date="2018-12" db="EMBL/GenBank/DDBJ databases">
        <authorList>
            <person name="Chong R.A."/>
        </authorList>
    </citation>
    <scope>NUCLEOTIDE SEQUENCE [LARGE SCALE GENOMIC DNA]</scope>
    <source>
        <strain evidence="19 20">Bca</strain>
    </source>
</reference>
<evidence type="ECO:0000256" key="3">
    <source>
        <dbReference type="ARBA" id="ARBA00022519"/>
    </source>
</evidence>
<dbReference type="UniPathway" id="UPA00219"/>
<sequence>MYKIKTSRFFKNKKIIYINWRFFVLCSFILLSLFILALRIFFLQIINPDKLIHEGDRRTLRIQSLLSTRGIINDRLGYPLAVTVLVNAVCADPTIITDIKNIKHDPRWQALSEAISIPLKKIIFHINSHKKSKFIYLTRKITPEIGQYIEKLHLPGIFLIENSKRYYPSGKVTSQLVGVTNIDGVGIEGIEKSFNSLLTGKPGKRKIRKDKNGHIIENIPLINRSMSNSLTLSIDKRLQDIVYNQLDQAVQKNKADAGTAILIDVKTGEVLAMANSPAYNPNNTHYLIQKNVRNRAITDMFEPGSTVKPIVIMEALKLGIINQNSIINTHPYCIIQHKIKDVSYHDELSITGILQKSSNVGVSKIALSMPISKLVNSYIKFGLGQPTKLGLIGEKNGLLPKKKHWSNLEKATFSFGYGLMITPLQLARLYTIIGNYGIYHPLSIIKVDTPVQGIRVFPQRYVKKVINMMESVAKPGGGGTQAAVKGYRIAIKTGTTKKVGSHGYYIKKYIAYTAGIAPASNPKFSLIIIIDNPQGKKYYGGAVSAPVFGTIMKLILKEMNIQPDNILK</sequence>
<dbReference type="RefSeq" id="WP_158359282.1">
    <property type="nucleotide sequence ID" value="NZ_CP034879.1"/>
</dbReference>
<feature type="active site" description="Acyl-ester intermediate" evidence="16">
    <location>
        <position position="305"/>
    </location>
</feature>
<evidence type="ECO:0000256" key="15">
    <source>
        <dbReference type="ARBA" id="ARBA00023316"/>
    </source>
</evidence>
<gene>
    <name evidence="16 19" type="primary">ftsI</name>
    <name evidence="19" type="ORF">D9V67_01135</name>
</gene>
<feature type="domain" description="Penicillin-binding protein transpeptidase" evidence="17">
    <location>
        <begin position="258"/>
        <end position="553"/>
    </location>
</feature>
<keyword evidence="4 16" id="KW-0132">Cell division</keyword>
<dbReference type="Gene3D" id="3.30.450.330">
    <property type="match status" value="1"/>
</dbReference>
<evidence type="ECO:0000256" key="9">
    <source>
        <dbReference type="ARBA" id="ARBA00022960"/>
    </source>
</evidence>
<protein>
    <recommendedName>
        <fullName evidence="16">Peptidoglycan D,D-transpeptidase FtsI</fullName>
        <ecNumber evidence="16">3.4.16.4</ecNumber>
    </recommendedName>
    <alternativeName>
        <fullName evidence="16">Penicillin-binding protein 3</fullName>
        <shortName evidence="16">PBP-3</shortName>
    </alternativeName>
</protein>
<dbReference type="NCBIfam" id="NF011685">
    <property type="entry name" value="PRK15105.1"/>
    <property type="match status" value="1"/>
</dbReference>
<organism evidence="19 20">
    <name type="scientific">Buchnera aphidicola</name>
    <name type="common">Brachycaudus cardui</name>
    <dbReference type="NCBI Taxonomy" id="557993"/>
    <lineage>
        <taxon>Bacteria</taxon>
        <taxon>Pseudomonadati</taxon>
        <taxon>Pseudomonadota</taxon>
        <taxon>Gammaproteobacteria</taxon>
        <taxon>Enterobacterales</taxon>
        <taxon>Erwiniaceae</taxon>
        <taxon>Buchnera</taxon>
    </lineage>
</organism>
<comment type="similarity">
    <text evidence="16">Belongs to the transpeptidase family. FtsI subfamily.</text>
</comment>
<evidence type="ECO:0000256" key="8">
    <source>
        <dbReference type="ARBA" id="ARBA00022801"/>
    </source>
</evidence>
<keyword evidence="2 16" id="KW-1003">Cell membrane</keyword>
<keyword evidence="13 16" id="KW-0717">Septation</keyword>
<dbReference type="Proteomes" id="UP000298594">
    <property type="component" value="Chromosome"/>
</dbReference>
<feature type="transmembrane region" description="Helical" evidence="16">
    <location>
        <begin position="20"/>
        <end position="42"/>
    </location>
</feature>
<keyword evidence="9 16" id="KW-0133">Cell shape</keyword>
<dbReference type="GO" id="GO:0008955">
    <property type="term" value="F:peptidoglycan glycosyltransferase activity"/>
    <property type="evidence" value="ECO:0007669"/>
    <property type="project" value="InterPro"/>
</dbReference>
<dbReference type="InterPro" id="IPR005311">
    <property type="entry name" value="PBP_dimer"/>
</dbReference>
<evidence type="ECO:0000256" key="7">
    <source>
        <dbReference type="ARBA" id="ARBA00022692"/>
    </source>
</evidence>
<comment type="function">
    <text evidence="16">Catalyzes cross-linking of the peptidoglycan cell wall at the division septum.</text>
</comment>
<dbReference type="InterPro" id="IPR012338">
    <property type="entry name" value="Beta-lactam/transpept-like"/>
</dbReference>
<dbReference type="EC" id="3.4.16.4" evidence="16"/>
<keyword evidence="8 16" id="KW-0378">Hydrolase</keyword>
<evidence type="ECO:0000256" key="4">
    <source>
        <dbReference type="ARBA" id="ARBA00022618"/>
    </source>
</evidence>
<dbReference type="GO" id="GO:0006508">
    <property type="term" value="P:proteolysis"/>
    <property type="evidence" value="ECO:0007669"/>
    <property type="project" value="UniProtKB-KW"/>
</dbReference>
<dbReference type="Gene3D" id="3.40.710.10">
    <property type="entry name" value="DD-peptidase/beta-lactamase superfamily"/>
    <property type="match status" value="1"/>
</dbReference>
<dbReference type="Pfam" id="PF00905">
    <property type="entry name" value="Transpeptidase"/>
    <property type="match status" value="1"/>
</dbReference>
<dbReference type="GO" id="GO:0009252">
    <property type="term" value="P:peptidoglycan biosynthetic process"/>
    <property type="evidence" value="ECO:0007669"/>
    <property type="project" value="UniProtKB-UniRule"/>
</dbReference>